<keyword evidence="5" id="KW-1185">Reference proteome</keyword>
<feature type="coiled-coil region" evidence="1">
    <location>
        <begin position="279"/>
        <end position="338"/>
    </location>
</feature>
<protein>
    <submittedName>
        <fullName evidence="4">Ribonuclease H-like domain-containing protein</fullName>
    </submittedName>
</protein>
<comment type="caution">
    <text evidence="4">The sequence shown here is derived from an EMBL/GenBank/DDBJ whole genome shotgun (WGS) entry which is preliminary data.</text>
</comment>
<feature type="compositionally biased region" description="Basic residues" evidence="2">
    <location>
        <begin position="236"/>
        <end position="246"/>
    </location>
</feature>
<feature type="region of interest" description="Disordered" evidence="2">
    <location>
        <begin position="414"/>
        <end position="441"/>
    </location>
</feature>
<organism evidence="4 5">
    <name type="scientific">Tanacetum coccineum</name>
    <dbReference type="NCBI Taxonomy" id="301880"/>
    <lineage>
        <taxon>Eukaryota</taxon>
        <taxon>Viridiplantae</taxon>
        <taxon>Streptophyta</taxon>
        <taxon>Embryophyta</taxon>
        <taxon>Tracheophyta</taxon>
        <taxon>Spermatophyta</taxon>
        <taxon>Magnoliopsida</taxon>
        <taxon>eudicotyledons</taxon>
        <taxon>Gunneridae</taxon>
        <taxon>Pentapetalae</taxon>
        <taxon>asterids</taxon>
        <taxon>campanulids</taxon>
        <taxon>Asterales</taxon>
        <taxon>Asteraceae</taxon>
        <taxon>Asteroideae</taxon>
        <taxon>Anthemideae</taxon>
        <taxon>Anthemidinae</taxon>
        <taxon>Tanacetum</taxon>
    </lineage>
</organism>
<feature type="compositionally biased region" description="Basic and acidic residues" evidence="2">
    <location>
        <begin position="976"/>
        <end position="987"/>
    </location>
</feature>
<dbReference type="Proteomes" id="UP001151760">
    <property type="component" value="Unassembled WGS sequence"/>
</dbReference>
<proteinExistence type="predicted"/>
<evidence type="ECO:0000259" key="3">
    <source>
        <dbReference type="Pfam" id="PF19259"/>
    </source>
</evidence>
<sequence>MSTPTFAKTHNLIAFLAKPSKSDGFEQIVDFLNVNPIKYALTVSPTIYTACIKQFWTTVKIKTINDDVRLQALVDGKKVIVTEASIRHDLKLNDAEGTSCLPNADIFEELARMGSTMASAIICLANNQKFNFSKYILVNLVKNLEAGVPFYMFPRFIQVFVNHQLGDMSHHKGIFVNPSLTKKVFANMKRVGTGFSGVVTPLFNTMMVQAPEEVGDLPTDAQDTPIYDEPSSSQPQKKHKPKRKQRKETEVSPTVTHIEENVPTPSHDPLPSGEDRMQLTELVELCTNLSNKILDLENEVIEMKSSHKAKIEELESKEEKLEEDNRSLTKEHKSFNIRVESPTIKETVVDKEESSEQGRKIADIDADAEVNLENVYNLDMAHEKTVLSMQDVDVQSEKIEDVVATAKNVEAKPKAKGVTIQDSSESRTTLPSQSLLPSQAKDKEVARRLEAEWNADMKDNIDWNEVVEQVQSRQSYVVRKYQALKRKHVSVAQARKNMIIYLKNMAGFKMDFFKGMSYEQIRPLFEEEYNKVQTLFKEDPEMDAERIKAPRKRTRKEKVEKDQPTKKQKGDDAKKQKLEVESENEEFKKNLEIVPNDEDDVFVNVTPLSSKPPTIVDYKIYKEGKKEYFQIFRANGEHQMYLAFSTMLKNFDREDLEVLWKIVKDRFKKSQPKEVLDVFLWHTLKVMFEHTVEDNVWKHQRGPQGLARVKNWKLFDSCRVHCVTLDTTQLFLLVEKMYPLTNCTLQQMFNEVRLQFDYEVEMAYDILRLGRIVGNKWILQVSTAAWTYNCQLKFILLLKNEEISLSSTMPPRRLRGDTSTKRSKRAAMEKHIADRVAKAIAEHEQNRPNPANAGGSRNVQGIANANSIPWNEFNTMMTTEYCPATEIQRMEQELWTLTLKGDDIEAYNNRFHELALMCPDLVLTEKKKIERYIKEFPERIKGNITSSKPTTLHDAINMARELVEQAVQGRAARIGENNKRKWEEHQRNTNNNNLNHHN</sequence>
<feature type="compositionally biased region" description="Low complexity" evidence="2">
    <location>
        <begin position="988"/>
        <end position="998"/>
    </location>
</feature>
<accession>A0ABQ5HI19</accession>
<gene>
    <name evidence="4" type="ORF">Tco_1069203</name>
</gene>
<dbReference type="InterPro" id="IPR045358">
    <property type="entry name" value="Ty3_capsid"/>
</dbReference>
<feature type="compositionally biased region" description="Polar residues" evidence="2">
    <location>
        <begin position="420"/>
        <end position="437"/>
    </location>
</feature>
<reference evidence="4" key="2">
    <citation type="submission" date="2022-01" db="EMBL/GenBank/DDBJ databases">
        <authorList>
            <person name="Yamashiro T."/>
            <person name="Shiraishi A."/>
            <person name="Satake H."/>
            <person name="Nakayama K."/>
        </authorList>
    </citation>
    <scope>NUCLEOTIDE SEQUENCE</scope>
</reference>
<name>A0ABQ5HI19_9ASTR</name>
<dbReference type="Pfam" id="PF19259">
    <property type="entry name" value="Ty3_capsid"/>
    <property type="match status" value="1"/>
</dbReference>
<feature type="compositionally biased region" description="Basic and acidic residues" evidence="2">
    <location>
        <begin position="557"/>
        <end position="583"/>
    </location>
</feature>
<reference evidence="4" key="1">
    <citation type="journal article" date="2022" name="Int. J. Mol. Sci.">
        <title>Draft Genome of Tanacetum Coccineum: Genomic Comparison of Closely Related Tanacetum-Family Plants.</title>
        <authorList>
            <person name="Yamashiro T."/>
            <person name="Shiraishi A."/>
            <person name="Nakayama K."/>
            <person name="Satake H."/>
        </authorList>
    </citation>
    <scope>NUCLEOTIDE SEQUENCE</scope>
</reference>
<evidence type="ECO:0000313" key="5">
    <source>
        <dbReference type="Proteomes" id="UP001151760"/>
    </source>
</evidence>
<feature type="domain" description="Ty3 transposon capsid-like protein" evidence="3">
    <location>
        <begin position="866"/>
        <end position="980"/>
    </location>
</feature>
<dbReference type="EMBL" id="BQNB010019642">
    <property type="protein sequence ID" value="GJT87486.1"/>
    <property type="molecule type" value="Genomic_DNA"/>
</dbReference>
<feature type="region of interest" description="Disordered" evidence="2">
    <location>
        <begin position="541"/>
        <end position="583"/>
    </location>
</feature>
<evidence type="ECO:0000256" key="1">
    <source>
        <dbReference type="SAM" id="Coils"/>
    </source>
</evidence>
<evidence type="ECO:0000313" key="4">
    <source>
        <dbReference type="EMBL" id="GJT87486.1"/>
    </source>
</evidence>
<feature type="region of interest" description="Disordered" evidence="2">
    <location>
        <begin position="974"/>
        <end position="998"/>
    </location>
</feature>
<keyword evidence="1" id="KW-0175">Coiled coil</keyword>
<evidence type="ECO:0000256" key="2">
    <source>
        <dbReference type="SAM" id="MobiDB-lite"/>
    </source>
</evidence>
<feature type="region of interest" description="Disordered" evidence="2">
    <location>
        <begin position="215"/>
        <end position="274"/>
    </location>
</feature>